<dbReference type="NCBIfam" id="TIGR01007">
    <property type="entry name" value="eps_fam"/>
    <property type="match status" value="1"/>
</dbReference>
<dbReference type="Proteomes" id="UP000531251">
    <property type="component" value="Unassembled WGS sequence"/>
</dbReference>
<comment type="similarity">
    <text evidence="1">Belongs to the CpsD/CapB family.</text>
</comment>
<dbReference type="PANTHER" id="PTHR32309">
    <property type="entry name" value="TYROSINE-PROTEIN KINASE"/>
    <property type="match status" value="1"/>
</dbReference>
<feature type="transmembrane region" description="Helical" evidence="10">
    <location>
        <begin position="455"/>
        <end position="476"/>
    </location>
</feature>
<dbReference type="InterPro" id="IPR050445">
    <property type="entry name" value="Bact_polysacc_biosynth/exp"/>
</dbReference>
<dbReference type="InterPro" id="IPR027417">
    <property type="entry name" value="P-loop_NTPase"/>
</dbReference>
<organism evidence="13 14">
    <name type="scientific">Sphingomonas trueperi</name>
    <dbReference type="NCBI Taxonomy" id="53317"/>
    <lineage>
        <taxon>Bacteria</taxon>
        <taxon>Pseudomonadati</taxon>
        <taxon>Pseudomonadota</taxon>
        <taxon>Alphaproteobacteria</taxon>
        <taxon>Sphingomonadales</taxon>
        <taxon>Sphingomonadaceae</taxon>
        <taxon>Sphingomonas</taxon>
    </lineage>
</organism>
<keyword evidence="14" id="KW-1185">Reference proteome</keyword>
<evidence type="ECO:0000256" key="4">
    <source>
        <dbReference type="ARBA" id="ARBA00022741"/>
    </source>
</evidence>
<evidence type="ECO:0000313" key="14">
    <source>
        <dbReference type="Proteomes" id="UP000531251"/>
    </source>
</evidence>
<evidence type="ECO:0000259" key="12">
    <source>
        <dbReference type="Pfam" id="PF13807"/>
    </source>
</evidence>
<dbReference type="InterPro" id="IPR005702">
    <property type="entry name" value="Wzc-like_C"/>
</dbReference>
<dbReference type="Gene3D" id="3.40.50.300">
    <property type="entry name" value="P-loop containing nucleotide triphosphate hydrolases"/>
    <property type="match status" value="1"/>
</dbReference>
<evidence type="ECO:0000256" key="1">
    <source>
        <dbReference type="ARBA" id="ARBA00007316"/>
    </source>
</evidence>
<evidence type="ECO:0000313" key="13">
    <source>
        <dbReference type="EMBL" id="NJC00069.1"/>
    </source>
</evidence>
<feature type="transmembrane region" description="Helical" evidence="10">
    <location>
        <begin position="56"/>
        <end position="78"/>
    </location>
</feature>
<accession>A0A7X6BEW1</accession>
<evidence type="ECO:0000256" key="2">
    <source>
        <dbReference type="ARBA" id="ARBA00011903"/>
    </source>
</evidence>
<comment type="catalytic activity">
    <reaction evidence="8">
        <text>L-tyrosyl-[protein] + ATP = O-phospho-L-tyrosyl-[protein] + ADP + H(+)</text>
        <dbReference type="Rhea" id="RHEA:10596"/>
        <dbReference type="Rhea" id="RHEA-COMP:10136"/>
        <dbReference type="Rhea" id="RHEA-COMP:20101"/>
        <dbReference type="ChEBI" id="CHEBI:15378"/>
        <dbReference type="ChEBI" id="CHEBI:30616"/>
        <dbReference type="ChEBI" id="CHEBI:46858"/>
        <dbReference type="ChEBI" id="CHEBI:61978"/>
        <dbReference type="ChEBI" id="CHEBI:456216"/>
        <dbReference type="EC" id="2.7.10.2"/>
    </reaction>
</comment>
<keyword evidence="3" id="KW-0808">Transferase</keyword>
<dbReference type="PANTHER" id="PTHR32309:SF13">
    <property type="entry name" value="FERRIC ENTEROBACTIN TRANSPORT PROTEIN FEPE"/>
    <property type="match status" value="1"/>
</dbReference>
<dbReference type="SUPFAM" id="SSF52540">
    <property type="entry name" value="P-loop containing nucleoside triphosphate hydrolases"/>
    <property type="match status" value="1"/>
</dbReference>
<keyword evidence="10" id="KW-0472">Membrane</keyword>
<dbReference type="Pfam" id="PF13807">
    <property type="entry name" value="GNVR"/>
    <property type="match status" value="1"/>
</dbReference>
<protein>
    <recommendedName>
        <fullName evidence="2">non-specific protein-tyrosine kinase</fullName>
        <ecNumber evidence="2">2.7.10.2</ecNumber>
    </recommendedName>
</protein>
<evidence type="ECO:0000256" key="8">
    <source>
        <dbReference type="ARBA" id="ARBA00051245"/>
    </source>
</evidence>
<keyword evidence="6" id="KW-0067">ATP-binding</keyword>
<evidence type="ECO:0000256" key="9">
    <source>
        <dbReference type="SAM" id="Coils"/>
    </source>
</evidence>
<dbReference type="RefSeq" id="WP_125978338.1">
    <property type="nucleotide sequence ID" value="NZ_BAAADY010000054.1"/>
</dbReference>
<feature type="coiled-coil region" evidence="9">
    <location>
        <begin position="219"/>
        <end position="246"/>
    </location>
</feature>
<proteinExistence type="inferred from homology"/>
<dbReference type="CDD" id="cd05387">
    <property type="entry name" value="BY-kinase"/>
    <property type="match status" value="1"/>
</dbReference>
<keyword evidence="7" id="KW-0829">Tyrosine-protein kinase</keyword>
<dbReference type="EC" id="2.7.10.2" evidence="2"/>
<evidence type="ECO:0000256" key="6">
    <source>
        <dbReference type="ARBA" id="ARBA00022840"/>
    </source>
</evidence>
<dbReference type="InterPro" id="IPR032807">
    <property type="entry name" value="GNVR"/>
</dbReference>
<dbReference type="GO" id="GO:0005886">
    <property type="term" value="C:plasma membrane"/>
    <property type="evidence" value="ECO:0007669"/>
    <property type="project" value="TreeGrafter"/>
</dbReference>
<feature type="coiled-coil region" evidence="9">
    <location>
        <begin position="274"/>
        <end position="335"/>
    </location>
</feature>
<keyword evidence="5" id="KW-0418">Kinase</keyword>
<evidence type="ECO:0000256" key="7">
    <source>
        <dbReference type="ARBA" id="ARBA00023137"/>
    </source>
</evidence>
<dbReference type="EMBL" id="JAATJB010000031">
    <property type="protein sequence ID" value="NJC00069.1"/>
    <property type="molecule type" value="Genomic_DNA"/>
</dbReference>
<feature type="domain" description="Tyrosine-protein kinase G-rich" evidence="12">
    <location>
        <begin position="406"/>
        <end position="478"/>
    </location>
</feature>
<feature type="domain" description="AAA" evidence="11">
    <location>
        <begin position="551"/>
        <end position="673"/>
    </location>
</feature>
<evidence type="ECO:0000256" key="10">
    <source>
        <dbReference type="SAM" id="Phobius"/>
    </source>
</evidence>
<keyword evidence="9" id="KW-0175">Coiled coil</keyword>
<dbReference type="GO" id="GO:0004715">
    <property type="term" value="F:non-membrane spanning protein tyrosine kinase activity"/>
    <property type="evidence" value="ECO:0007669"/>
    <property type="project" value="UniProtKB-EC"/>
</dbReference>
<keyword evidence="10" id="KW-0812">Transmembrane</keyword>
<dbReference type="GO" id="GO:0005524">
    <property type="term" value="F:ATP binding"/>
    <property type="evidence" value="ECO:0007669"/>
    <property type="project" value="UniProtKB-KW"/>
</dbReference>
<reference evidence="13 14" key="1">
    <citation type="submission" date="2020-03" db="EMBL/GenBank/DDBJ databases">
        <title>Genomic Encyclopedia of Type Strains, Phase IV (KMG-IV): sequencing the most valuable type-strain genomes for metagenomic binning, comparative biology and taxonomic classification.</title>
        <authorList>
            <person name="Goeker M."/>
        </authorList>
    </citation>
    <scope>NUCLEOTIDE SEQUENCE [LARGE SCALE GENOMIC DNA]</scope>
    <source>
        <strain evidence="13 14">DSM 7225</strain>
    </source>
</reference>
<keyword evidence="4" id="KW-0547">Nucleotide-binding</keyword>
<name>A0A7X6BEW1_9SPHN</name>
<evidence type="ECO:0000256" key="5">
    <source>
        <dbReference type="ARBA" id="ARBA00022777"/>
    </source>
</evidence>
<comment type="caution">
    <text evidence="13">The sequence shown here is derived from an EMBL/GenBank/DDBJ whole genome shotgun (WGS) entry which is preliminary data.</text>
</comment>
<gene>
    <name evidence="13" type="ORF">GGR89_004418</name>
</gene>
<dbReference type="InterPro" id="IPR025669">
    <property type="entry name" value="AAA_dom"/>
</dbReference>
<dbReference type="Pfam" id="PF13614">
    <property type="entry name" value="AAA_31"/>
    <property type="match status" value="1"/>
</dbReference>
<dbReference type="AlphaFoldDB" id="A0A7X6BEW1"/>
<evidence type="ECO:0000256" key="3">
    <source>
        <dbReference type="ARBA" id="ARBA00022679"/>
    </source>
</evidence>
<keyword evidence="10" id="KW-1133">Transmembrane helix</keyword>
<evidence type="ECO:0000259" key="11">
    <source>
        <dbReference type="Pfam" id="PF13614"/>
    </source>
</evidence>
<sequence>MSTEHRTQGGAIASLAGGSFAEQLDERAFFDANDQRDGGMDFRAFGSAIYRSRWHVLAILGLSLIAGVAIIMITPPLFRARASVEVSQQSTKVLGTEETEPVLGGAEFDRFLQTQVNLLESRALAARVATSLRLAADDRFVVAMGDKFAEGATAERRQRMVTDLLQKNLRISLMPNSRIVEIIFTSRDPATAMRIANSYSDNYIQNNIERKFSTTTYSREFLSTQLAQAKQRLEGSERELIDYSRAAKLIDASGGADAQRDQEAGPRSLTTANLVNLNEAYIAAEARRIQAEERWRQANGAPLLALPEVLANPAVQALEERRAELQANLGQLRQRLQPDHPTVAQAAAQLGSIDRQLNALAANVKQSLLEQQRTATRQSQALAQQVAQLKESTLSEQDRSVRYNILKREVDTSRQLYDGLLQRYKEVSAEAGAAANNVIAVDTAEIPKEPVSPRVGVILVLGLIGGLAVSALFVFAREQLDDSIRDPQDLEAKLHLALMGVVPKAQDTLLDIRNTSLRSAITEAYQSVRTAIELSSPNGLPRSLLLTSSRKGEGKTTSALFIAKAFADVGRKTLLIDGDLRKPSLHSLLGVQKDMGGGLSSLLARRSAPESAILPTGFENLSFIPSGPPPPNAAQLLGGAPVADLLRGLQDAFDVIIVDGPPVLALADAVELASQVEATLFVVAAGGAHYGQAKQAARRVRGAALHLLGGVVTKHDPGLWKGEGDYYMYDYG</sequence>